<dbReference type="SUPFAM" id="SSF50249">
    <property type="entry name" value="Nucleic acid-binding proteins"/>
    <property type="match status" value="1"/>
</dbReference>
<comment type="caution">
    <text evidence="6">The sequence shown here is derived from an EMBL/GenBank/DDBJ whole genome shotgun (WGS) entry which is preliminary data.</text>
</comment>
<dbReference type="CDD" id="cd02799">
    <property type="entry name" value="tRNA_bind_EMAP-II_like"/>
    <property type="match status" value="1"/>
</dbReference>
<dbReference type="GO" id="GO:0000049">
    <property type="term" value="F:tRNA binding"/>
    <property type="evidence" value="ECO:0007669"/>
    <property type="project" value="UniProtKB-UniRule"/>
</dbReference>
<dbReference type="Pfam" id="PF01588">
    <property type="entry name" value="tRNA_bind"/>
    <property type="match status" value="1"/>
</dbReference>
<organism evidence="6 7">
    <name type="scientific">Acorus calamus</name>
    <name type="common">Sweet flag</name>
    <dbReference type="NCBI Taxonomy" id="4465"/>
    <lineage>
        <taxon>Eukaryota</taxon>
        <taxon>Viridiplantae</taxon>
        <taxon>Streptophyta</taxon>
        <taxon>Embryophyta</taxon>
        <taxon>Tracheophyta</taxon>
        <taxon>Spermatophyta</taxon>
        <taxon>Magnoliopsida</taxon>
        <taxon>Liliopsida</taxon>
        <taxon>Acoraceae</taxon>
        <taxon>Acorus</taxon>
    </lineage>
</organism>
<feature type="region of interest" description="Disordered" evidence="4">
    <location>
        <begin position="74"/>
        <end position="95"/>
    </location>
</feature>
<evidence type="ECO:0000256" key="2">
    <source>
        <dbReference type="ARBA" id="ARBA00022884"/>
    </source>
</evidence>
<evidence type="ECO:0000259" key="5">
    <source>
        <dbReference type="PROSITE" id="PS50886"/>
    </source>
</evidence>
<accession>A0AAV9CG70</accession>
<gene>
    <name evidence="6" type="ORF">QJS10_CPB19g01320</name>
</gene>
<dbReference type="PANTHER" id="PTHR11586">
    <property type="entry name" value="TRNA-AMINOACYLATION COFACTOR ARC1 FAMILY MEMBER"/>
    <property type="match status" value="1"/>
</dbReference>
<evidence type="ECO:0000256" key="1">
    <source>
        <dbReference type="ARBA" id="ARBA00022555"/>
    </source>
</evidence>
<dbReference type="AlphaFoldDB" id="A0AAV9CG70"/>
<evidence type="ECO:0000256" key="4">
    <source>
        <dbReference type="SAM" id="MobiDB-lite"/>
    </source>
</evidence>
<dbReference type="GO" id="GO:0016874">
    <property type="term" value="F:ligase activity"/>
    <property type="evidence" value="ECO:0007669"/>
    <property type="project" value="UniProtKB-KW"/>
</dbReference>
<dbReference type="Gene3D" id="2.40.50.140">
    <property type="entry name" value="Nucleic acid-binding proteins"/>
    <property type="match status" value="1"/>
</dbReference>
<keyword evidence="1 3" id="KW-0820">tRNA-binding</keyword>
<evidence type="ECO:0000256" key="3">
    <source>
        <dbReference type="PROSITE-ProRule" id="PRU00209"/>
    </source>
</evidence>
<dbReference type="FunFam" id="2.40.50.140:FF:000225">
    <property type="entry name" value="tyrosine--tRNA ligase, cytoplasmic"/>
    <property type="match status" value="1"/>
</dbReference>
<evidence type="ECO:0000313" key="6">
    <source>
        <dbReference type="EMBL" id="KAK1287273.1"/>
    </source>
</evidence>
<feature type="domain" description="TRNA-binding" evidence="5">
    <location>
        <begin position="99"/>
        <end position="202"/>
    </location>
</feature>
<dbReference type="InterPro" id="IPR051270">
    <property type="entry name" value="Tyrosine-tRNA_ligase_regulator"/>
</dbReference>
<dbReference type="PANTHER" id="PTHR11586:SF47">
    <property type="entry name" value="NUCLEIC ACID-BINDING, OB-FOLD-LIKE PROTEIN"/>
    <property type="match status" value="1"/>
</dbReference>
<sequence>MAAAVVVPRTSTFGGGMRFIITTSANALISRRIWRSSYRCCPLAGSPSPALTGISVRSCYWRRWCSSTSSVIGPSAEAPAADTETGVSEEGEEDGLRKAADALDIRVGKVVRAWRHPEADSLYVEEVDVGEAEPRTICSGLVAYVPLEHLQDSRVVVLANLKPRNMRGIKSNGMLMAASDAAHENVELLVPPEGSMPGERIWFGSDEDKDKQQESATPNQVQKKKIWENIQPHLKTTDTCVAVLGEHPMRTSAGMVVCKSLKLANIS</sequence>
<dbReference type="Proteomes" id="UP001180020">
    <property type="component" value="Unassembled WGS sequence"/>
</dbReference>
<dbReference type="InterPro" id="IPR012340">
    <property type="entry name" value="NA-bd_OB-fold"/>
</dbReference>
<dbReference type="InterPro" id="IPR002547">
    <property type="entry name" value="tRNA-bd_dom"/>
</dbReference>
<dbReference type="PROSITE" id="PS50886">
    <property type="entry name" value="TRBD"/>
    <property type="match status" value="1"/>
</dbReference>
<dbReference type="EMBL" id="JAUJYO010000019">
    <property type="protein sequence ID" value="KAK1287273.1"/>
    <property type="molecule type" value="Genomic_DNA"/>
</dbReference>
<keyword evidence="6" id="KW-0436">Ligase</keyword>
<keyword evidence="7" id="KW-1185">Reference proteome</keyword>
<protein>
    <submittedName>
        <fullName evidence="6">Methionine--tRNA ligase</fullName>
    </submittedName>
</protein>
<keyword evidence="2 3" id="KW-0694">RNA-binding</keyword>
<reference evidence="6" key="2">
    <citation type="submission" date="2023-06" db="EMBL/GenBank/DDBJ databases">
        <authorList>
            <person name="Ma L."/>
            <person name="Liu K.-W."/>
            <person name="Li Z."/>
            <person name="Hsiao Y.-Y."/>
            <person name="Qi Y."/>
            <person name="Fu T."/>
            <person name="Tang G."/>
            <person name="Zhang D."/>
            <person name="Sun W.-H."/>
            <person name="Liu D.-K."/>
            <person name="Li Y."/>
            <person name="Chen G.-Z."/>
            <person name="Liu X.-D."/>
            <person name="Liao X.-Y."/>
            <person name="Jiang Y.-T."/>
            <person name="Yu X."/>
            <person name="Hao Y."/>
            <person name="Huang J."/>
            <person name="Zhao X.-W."/>
            <person name="Ke S."/>
            <person name="Chen Y.-Y."/>
            <person name="Wu W.-L."/>
            <person name="Hsu J.-L."/>
            <person name="Lin Y.-F."/>
            <person name="Huang M.-D."/>
            <person name="Li C.-Y."/>
            <person name="Huang L."/>
            <person name="Wang Z.-W."/>
            <person name="Zhao X."/>
            <person name="Zhong W.-Y."/>
            <person name="Peng D.-H."/>
            <person name="Ahmad S."/>
            <person name="Lan S."/>
            <person name="Zhang J.-S."/>
            <person name="Tsai W.-C."/>
            <person name="Van De Peer Y."/>
            <person name="Liu Z.-J."/>
        </authorList>
    </citation>
    <scope>NUCLEOTIDE SEQUENCE</scope>
    <source>
        <strain evidence="6">CP</strain>
        <tissue evidence="6">Leaves</tissue>
    </source>
</reference>
<evidence type="ECO:0000313" key="7">
    <source>
        <dbReference type="Proteomes" id="UP001180020"/>
    </source>
</evidence>
<feature type="region of interest" description="Disordered" evidence="4">
    <location>
        <begin position="193"/>
        <end position="222"/>
    </location>
</feature>
<proteinExistence type="predicted"/>
<name>A0AAV9CG70_ACOCL</name>
<reference evidence="6" key="1">
    <citation type="journal article" date="2023" name="Nat. Commun.">
        <title>Diploid and tetraploid genomes of Acorus and the evolution of monocots.</title>
        <authorList>
            <person name="Ma L."/>
            <person name="Liu K.W."/>
            <person name="Li Z."/>
            <person name="Hsiao Y.Y."/>
            <person name="Qi Y."/>
            <person name="Fu T."/>
            <person name="Tang G.D."/>
            <person name="Zhang D."/>
            <person name="Sun W.H."/>
            <person name="Liu D.K."/>
            <person name="Li Y."/>
            <person name="Chen G.Z."/>
            <person name="Liu X.D."/>
            <person name="Liao X.Y."/>
            <person name="Jiang Y.T."/>
            <person name="Yu X."/>
            <person name="Hao Y."/>
            <person name="Huang J."/>
            <person name="Zhao X.W."/>
            <person name="Ke S."/>
            <person name="Chen Y.Y."/>
            <person name="Wu W.L."/>
            <person name="Hsu J.L."/>
            <person name="Lin Y.F."/>
            <person name="Huang M.D."/>
            <person name="Li C.Y."/>
            <person name="Huang L."/>
            <person name="Wang Z.W."/>
            <person name="Zhao X."/>
            <person name="Zhong W.Y."/>
            <person name="Peng D.H."/>
            <person name="Ahmad S."/>
            <person name="Lan S."/>
            <person name="Zhang J.S."/>
            <person name="Tsai W.C."/>
            <person name="Van de Peer Y."/>
            <person name="Liu Z.J."/>
        </authorList>
    </citation>
    <scope>NUCLEOTIDE SEQUENCE</scope>
    <source>
        <strain evidence="6">CP</strain>
    </source>
</reference>